<name>A0AAW0TEI6_SCYPA</name>
<evidence type="ECO:0000256" key="7">
    <source>
        <dbReference type="ARBA" id="ARBA00023180"/>
    </source>
</evidence>
<evidence type="ECO:0000256" key="6">
    <source>
        <dbReference type="ARBA" id="ARBA00023157"/>
    </source>
</evidence>
<dbReference type="Pfam" id="PF00047">
    <property type="entry name" value="ig"/>
    <property type="match status" value="1"/>
</dbReference>
<keyword evidence="3" id="KW-0732">Signal</keyword>
<dbReference type="AlphaFoldDB" id="A0AAW0TEI6"/>
<keyword evidence="6" id="KW-1015">Disulfide bond</keyword>
<dbReference type="FunFam" id="2.60.40.10:FF:000328">
    <property type="entry name" value="CLUMA_CG000981, isoform A"/>
    <property type="match status" value="1"/>
</dbReference>
<dbReference type="InterPro" id="IPR013783">
    <property type="entry name" value="Ig-like_fold"/>
</dbReference>
<evidence type="ECO:0000313" key="10">
    <source>
        <dbReference type="EMBL" id="KAK8385771.1"/>
    </source>
</evidence>
<dbReference type="PANTHER" id="PTHR12231:SF105">
    <property type="entry name" value="LACHESIN-LIKE PROTEIN"/>
    <property type="match status" value="1"/>
</dbReference>
<evidence type="ECO:0000256" key="5">
    <source>
        <dbReference type="ARBA" id="ARBA00023136"/>
    </source>
</evidence>
<evidence type="ECO:0000256" key="3">
    <source>
        <dbReference type="ARBA" id="ARBA00022729"/>
    </source>
</evidence>
<keyword evidence="4" id="KW-0677">Repeat</keyword>
<dbReference type="Proteomes" id="UP001487740">
    <property type="component" value="Unassembled WGS sequence"/>
</dbReference>
<dbReference type="InterPro" id="IPR003599">
    <property type="entry name" value="Ig_sub"/>
</dbReference>
<proteinExistence type="predicted"/>
<dbReference type="SMART" id="SM00409">
    <property type="entry name" value="IG"/>
    <property type="match status" value="2"/>
</dbReference>
<dbReference type="InterPro" id="IPR036179">
    <property type="entry name" value="Ig-like_dom_sf"/>
</dbReference>
<keyword evidence="8" id="KW-0393">Immunoglobulin domain</keyword>
<evidence type="ECO:0000313" key="11">
    <source>
        <dbReference type="Proteomes" id="UP001487740"/>
    </source>
</evidence>
<dbReference type="Pfam" id="PF13927">
    <property type="entry name" value="Ig_3"/>
    <property type="match status" value="1"/>
</dbReference>
<reference evidence="10 11" key="1">
    <citation type="submission" date="2023-03" db="EMBL/GenBank/DDBJ databases">
        <title>High-quality genome of Scylla paramamosain provides insights in environmental adaptation.</title>
        <authorList>
            <person name="Zhang L."/>
        </authorList>
    </citation>
    <scope>NUCLEOTIDE SEQUENCE [LARGE SCALE GENOMIC DNA]</scope>
    <source>
        <strain evidence="10">LZ_2023a</strain>
        <tissue evidence="10">Muscle</tissue>
    </source>
</reference>
<dbReference type="InterPro" id="IPR007110">
    <property type="entry name" value="Ig-like_dom"/>
</dbReference>
<dbReference type="Gene3D" id="2.60.40.10">
    <property type="entry name" value="Immunoglobulins"/>
    <property type="match status" value="3"/>
</dbReference>
<keyword evidence="5" id="KW-0472">Membrane</keyword>
<comment type="subcellular location">
    <subcellularLocation>
        <location evidence="1">Cell membrane</location>
    </subcellularLocation>
</comment>
<dbReference type="InterPro" id="IPR003598">
    <property type="entry name" value="Ig_sub2"/>
</dbReference>
<comment type="caution">
    <text evidence="10">The sequence shown here is derived from an EMBL/GenBank/DDBJ whole genome shotgun (WGS) entry which is preliminary data.</text>
</comment>
<evidence type="ECO:0000259" key="9">
    <source>
        <dbReference type="PROSITE" id="PS50835"/>
    </source>
</evidence>
<gene>
    <name evidence="10" type="ORF">O3P69_016501</name>
</gene>
<evidence type="ECO:0000256" key="1">
    <source>
        <dbReference type="ARBA" id="ARBA00004236"/>
    </source>
</evidence>
<dbReference type="EMBL" id="JARAKH010000032">
    <property type="protein sequence ID" value="KAK8385771.1"/>
    <property type="molecule type" value="Genomic_DNA"/>
</dbReference>
<dbReference type="PROSITE" id="PS50835">
    <property type="entry name" value="IG_LIKE"/>
    <property type="match status" value="2"/>
</dbReference>
<keyword evidence="2" id="KW-1003">Cell membrane</keyword>
<evidence type="ECO:0000256" key="4">
    <source>
        <dbReference type="ARBA" id="ARBA00022737"/>
    </source>
</evidence>
<protein>
    <recommendedName>
        <fullName evidence="9">Ig-like domain-containing protein</fullName>
    </recommendedName>
</protein>
<dbReference type="InterPro" id="IPR051170">
    <property type="entry name" value="Neural/epithelial_adhesion"/>
</dbReference>
<dbReference type="InterPro" id="IPR013151">
    <property type="entry name" value="Immunoglobulin_dom"/>
</dbReference>
<organism evidence="10 11">
    <name type="scientific">Scylla paramamosain</name>
    <name type="common">Mud crab</name>
    <dbReference type="NCBI Taxonomy" id="85552"/>
    <lineage>
        <taxon>Eukaryota</taxon>
        <taxon>Metazoa</taxon>
        <taxon>Ecdysozoa</taxon>
        <taxon>Arthropoda</taxon>
        <taxon>Crustacea</taxon>
        <taxon>Multicrustacea</taxon>
        <taxon>Malacostraca</taxon>
        <taxon>Eumalacostraca</taxon>
        <taxon>Eucarida</taxon>
        <taxon>Decapoda</taxon>
        <taxon>Pleocyemata</taxon>
        <taxon>Brachyura</taxon>
        <taxon>Eubrachyura</taxon>
        <taxon>Portunoidea</taxon>
        <taxon>Portunidae</taxon>
        <taxon>Portuninae</taxon>
        <taxon>Scylla</taxon>
    </lineage>
</organism>
<evidence type="ECO:0000256" key="8">
    <source>
        <dbReference type="ARBA" id="ARBA00023319"/>
    </source>
</evidence>
<feature type="domain" description="Ig-like" evidence="9">
    <location>
        <begin position="66"/>
        <end position="160"/>
    </location>
</feature>
<evidence type="ECO:0000256" key="2">
    <source>
        <dbReference type="ARBA" id="ARBA00022475"/>
    </source>
</evidence>
<keyword evidence="7" id="KW-0325">Glycoprotein</keyword>
<accession>A0AAW0TEI6</accession>
<dbReference type="GO" id="GO:0043005">
    <property type="term" value="C:neuron projection"/>
    <property type="evidence" value="ECO:0007669"/>
    <property type="project" value="TreeGrafter"/>
</dbReference>
<dbReference type="GO" id="GO:0005886">
    <property type="term" value="C:plasma membrane"/>
    <property type="evidence" value="ECO:0007669"/>
    <property type="project" value="UniProtKB-SubCell"/>
</dbReference>
<sequence length="407" mass="45354">MVASEIQSIKGDYLISILEVTMVPAGGCLFASLVLSVVVSAATSYNNIGTYPPAHLNEVGTSEPEPDFGDVIKNVTVALGREAVLSCIVDNLGDYKVGWLRTDTQTILSLHKKVVTHNTRISVTHSEPRTWNLHIRAVKEEDRGCYMCQINTSTMKKTVGCVDVHVPPNIIDEETSGDILVRDGDSVSLVCTARGYPEPKILWRREDNEKIMLRQGRGNKSKVDEVEGRFLNLTRVRRKQMGAYRCIAMNEVPPAVMKRIIVNVSFEPTIHVPNQLVATPLGKDLRLSCHVEAFPKPITFWRINNDIMIINGWRSLLGLITPTCLCSSGMWRRRTSASTPAWRETPSVKRKGRFAPMRLTPQCPPPTAPLLTEALQVVMSSQTPLIIVPNLQVCTKTTWTRNTTNTR</sequence>
<keyword evidence="11" id="KW-1185">Reference proteome</keyword>
<dbReference type="SUPFAM" id="SSF48726">
    <property type="entry name" value="Immunoglobulin"/>
    <property type="match status" value="3"/>
</dbReference>
<dbReference type="SMART" id="SM00408">
    <property type="entry name" value="IGc2"/>
    <property type="match status" value="2"/>
</dbReference>
<dbReference type="PANTHER" id="PTHR12231">
    <property type="entry name" value="CTX-RELATED TYPE I TRANSMEMBRANE PROTEIN"/>
    <property type="match status" value="1"/>
</dbReference>
<feature type="domain" description="Ig-like" evidence="9">
    <location>
        <begin position="168"/>
        <end position="262"/>
    </location>
</feature>